<organism evidence="5 6">
    <name type="scientific">Neogobius melanostomus</name>
    <name type="common">round goby</name>
    <dbReference type="NCBI Taxonomy" id="47308"/>
    <lineage>
        <taxon>Eukaryota</taxon>
        <taxon>Metazoa</taxon>
        <taxon>Chordata</taxon>
        <taxon>Craniata</taxon>
        <taxon>Vertebrata</taxon>
        <taxon>Euteleostomi</taxon>
        <taxon>Actinopterygii</taxon>
        <taxon>Neopterygii</taxon>
        <taxon>Teleostei</taxon>
        <taxon>Neoteleostei</taxon>
        <taxon>Acanthomorphata</taxon>
        <taxon>Gobiaria</taxon>
        <taxon>Gobiiformes</taxon>
        <taxon>Gobioidei</taxon>
        <taxon>Gobiidae</taxon>
        <taxon>Benthophilinae</taxon>
        <taxon>Neogobiini</taxon>
        <taxon>Neogobius</taxon>
    </lineage>
</organism>
<dbReference type="GO" id="GO:0008381">
    <property type="term" value="F:mechanosensitive monoatomic ion channel activity"/>
    <property type="evidence" value="ECO:0007669"/>
    <property type="project" value="InterPro"/>
</dbReference>
<feature type="compositionally biased region" description="Basic residues" evidence="1">
    <location>
        <begin position="223"/>
        <end position="237"/>
    </location>
</feature>
<dbReference type="InterPro" id="IPR056770">
    <property type="entry name" value="Piezo_THU9_anchor"/>
</dbReference>
<feature type="transmembrane region" description="Helical" evidence="2">
    <location>
        <begin position="32"/>
        <end position="56"/>
    </location>
</feature>
<dbReference type="Pfam" id="PF24874">
    <property type="entry name" value="Piezo_THU9_anchor"/>
    <property type="match status" value="1"/>
</dbReference>
<dbReference type="InterPro" id="IPR027272">
    <property type="entry name" value="Piezo"/>
</dbReference>
<dbReference type="Proteomes" id="UP000694523">
    <property type="component" value="Unplaced"/>
</dbReference>
<reference evidence="5" key="1">
    <citation type="submission" date="2025-08" db="UniProtKB">
        <authorList>
            <consortium name="Ensembl"/>
        </authorList>
    </citation>
    <scope>IDENTIFICATION</scope>
</reference>
<evidence type="ECO:0000256" key="1">
    <source>
        <dbReference type="SAM" id="MobiDB-lite"/>
    </source>
</evidence>
<evidence type="ECO:0000256" key="2">
    <source>
        <dbReference type="SAM" id="Phobius"/>
    </source>
</evidence>
<evidence type="ECO:0008006" key="7">
    <source>
        <dbReference type="Google" id="ProtNLM"/>
    </source>
</evidence>
<evidence type="ECO:0000259" key="3">
    <source>
        <dbReference type="Pfam" id="PF12166"/>
    </source>
</evidence>
<keyword evidence="2" id="KW-1133">Transmembrane helix</keyword>
<dbReference type="GO" id="GO:0016020">
    <property type="term" value="C:membrane"/>
    <property type="evidence" value="ECO:0007669"/>
    <property type="project" value="InterPro"/>
</dbReference>
<dbReference type="Ensembl" id="ENSNMLT00000031139.1">
    <property type="protein sequence ID" value="ENSNMLP00000027877.1"/>
    <property type="gene ID" value="ENSNMLG00000017757.1"/>
</dbReference>
<protein>
    <recommendedName>
        <fullName evidence="7">Piezo non-specific cation channel R-Ras-binding domain-containing protein</fullName>
    </recommendedName>
</protein>
<evidence type="ECO:0000313" key="5">
    <source>
        <dbReference type="Ensembl" id="ENSNMLP00000027877.1"/>
    </source>
</evidence>
<feature type="region of interest" description="Disordered" evidence="1">
    <location>
        <begin position="211"/>
        <end position="245"/>
    </location>
</feature>
<feature type="domain" description="Piezo THU9 and anchor" evidence="4">
    <location>
        <begin position="6"/>
        <end position="54"/>
    </location>
</feature>
<dbReference type="AlphaFoldDB" id="A0A8C6U0L7"/>
<keyword evidence="6" id="KW-1185">Reference proteome</keyword>
<dbReference type="InterPro" id="IPR031334">
    <property type="entry name" value="Piezo_cap_dom"/>
</dbReference>
<evidence type="ECO:0000313" key="6">
    <source>
        <dbReference type="Proteomes" id="UP000694523"/>
    </source>
</evidence>
<reference evidence="5" key="2">
    <citation type="submission" date="2025-09" db="UniProtKB">
        <authorList>
            <consortium name="Ensembl"/>
        </authorList>
    </citation>
    <scope>IDENTIFICATION</scope>
</reference>
<keyword evidence="2" id="KW-0812">Transmembrane</keyword>
<dbReference type="Pfam" id="PF12166">
    <property type="entry name" value="Piezo_cap"/>
    <property type="match status" value="1"/>
</dbReference>
<name>A0A8C6U0L7_9GOBI</name>
<dbReference type="PANTHER" id="PTHR47049:SF6">
    <property type="entry name" value="PIEZO-TYPE MECHANOSENSITIVE ION CHANNEL COMPONENT"/>
    <property type="match status" value="1"/>
</dbReference>
<keyword evidence="2" id="KW-0472">Membrane</keyword>
<evidence type="ECO:0000259" key="4">
    <source>
        <dbReference type="Pfam" id="PF24874"/>
    </source>
</evidence>
<accession>A0A8C6U0L7</accession>
<proteinExistence type="predicted"/>
<dbReference type="PANTHER" id="PTHR47049">
    <property type="entry name" value="PIEZO-TYPE MECHANOSENSITIVE ION CHANNEL HOMOLOG"/>
    <property type="match status" value="1"/>
</dbReference>
<sequence length="282" mass="31806">PCFCDFLAKSKARVDKTYPQPRGQKKKKVVKYGMGGMIVALLICIVWFPLLFMSLVKSVAGVVNRPQDVSFTITLAGFQPIFTMSAQQNQLRDVSAAEFLQFGNNYLTNDDAMQWLEGYMPVDLIIAELKGSSNSLWTISPPSRKNLIEMLNSTEDFPITVSWSVQSTLERKNVKHLLLSLAHHGPVRLRGPRHREVRPRVFQRHLSHHNVRGAPQRGPHPQALHRHLSGPRDRRARPGGGHVLEAHLPLPLARDYDQVDARENAMMTAKTRGLLSPCCEPR</sequence>
<feature type="domain" description="Piezo non-specific cation channel cap" evidence="3">
    <location>
        <begin position="93"/>
        <end position="171"/>
    </location>
</feature>